<evidence type="ECO:0000313" key="5">
    <source>
        <dbReference type="Proteomes" id="UP000516656"/>
    </source>
</evidence>
<dbReference type="Proteomes" id="UP000516656">
    <property type="component" value="Chromosome 2"/>
</dbReference>
<proteinExistence type="predicted"/>
<dbReference type="Proteomes" id="UP000218676">
    <property type="component" value="Chromosome 2"/>
</dbReference>
<feature type="region of interest" description="Disordered" evidence="1">
    <location>
        <begin position="9"/>
        <end position="30"/>
    </location>
</feature>
<protein>
    <submittedName>
        <fullName evidence="2">Uncharacterized protein</fullName>
    </submittedName>
</protein>
<sequence length="126" mass="14510">MSNIVQFSAFSNKKNNASSPATQPSPKELREQAALEQENHCYFCGTRKDSKDLHWLTKIGFKPKTHVICNVCTSDAKSNSMDDLRIILALKAMNFKTIKLKQYLELREKGVQIEGVREYKFYFETV</sequence>
<dbReference type="GeneID" id="93399259"/>
<feature type="compositionally biased region" description="Low complexity" evidence="1">
    <location>
        <begin position="9"/>
        <end position="19"/>
    </location>
</feature>
<accession>A0A1Q9GWQ9</accession>
<dbReference type="RefSeq" id="WP_044179645.1">
    <property type="nucleotide sequence ID" value="NZ_AP018046.1"/>
</dbReference>
<name>A0A1Q9GWQ9_PHODP</name>
<evidence type="ECO:0000256" key="1">
    <source>
        <dbReference type="SAM" id="MobiDB-lite"/>
    </source>
</evidence>
<evidence type="ECO:0000313" key="2">
    <source>
        <dbReference type="EMBL" id="BAX54797.1"/>
    </source>
</evidence>
<reference evidence="2" key="1">
    <citation type="journal article" date="2017" name="Genome Announc.">
        <title>Whole-Genome Sequence of Photobacterium damselae subsp. piscicida Strain 91-197, Isolated from Hybrid Striped Bass (Morone sp.) in the United States.</title>
        <authorList>
            <person name="Teru Y."/>
            <person name="Hikima J."/>
            <person name="Kono T."/>
            <person name="Sakai M."/>
            <person name="Takano T."/>
            <person name="Hawke J.P."/>
            <person name="Takeyama H."/>
            <person name="Aoki T."/>
        </authorList>
    </citation>
    <scope>NUCLEOTIDE SEQUENCE</scope>
    <source>
        <strain evidence="2">91-197</strain>
    </source>
</reference>
<evidence type="ECO:0000313" key="3">
    <source>
        <dbReference type="EMBL" id="QOD58653.1"/>
    </source>
</evidence>
<dbReference type="AlphaFoldDB" id="A0A1Q9GWQ9"/>
<reference evidence="4" key="2">
    <citation type="submission" date="2017-05" db="EMBL/GenBank/DDBJ databases">
        <title>Whole genome sequence of fish pathogenic bacteria, Photobacterium damselae subsp. piscicida, strain 91-197, isolated from hybrid striped bass (Morone sp.) in USA.</title>
        <authorList>
            <person name="Teru Y."/>
            <person name="Hikima J."/>
            <person name="Kono T."/>
            <person name="Sakai M."/>
            <person name="Takano T."/>
            <person name="Hawke J.P."/>
            <person name="Takeyama H."/>
            <person name="Aoki T."/>
        </authorList>
    </citation>
    <scope>NUCLEOTIDE SEQUENCE [LARGE SCALE GENOMIC DNA]</scope>
    <source>
        <strain evidence="4">91-197</strain>
    </source>
</reference>
<gene>
    <name evidence="3" type="ORF">IC627_17705</name>
    <name evidence="2" type="ORF">PDPUS_2_00211</name>
</gene>
<dbReference type="EMBL" id="AP018046">
    <property type="protein sequence ID" value="BAX54797.1"/>
    <property type="molecule type" value="Genomic_DNA"/>
</dbReference>
<organism evidence="2 4">
    <name type="scientific">Photobacterium damsela subsp. piscicida</name>
    <name type="common">Pasteurella piscicida</name>
    <dbReference type="NCBI Taxonomy" id="38294"/>
    <lineage>
        <taxon>Bacteria</taxon>
        <taxon>Pseudomonadati</taxon>
        <taxon>Pseudomonadota</taxon>
        <taxon>Gammaproteobacteria</taxon>
        <taxon>Vibrionales</taxon>
        <taxon>Vibrionaceae</taxon>
        <taxon>Photobacterium</taxon>
    </lineage>
</organism>
<evidence type="ECO:0000313" key="4">
    <source>
        <dbReference type="Proteomes" id="UP000218676"/>
    </source>
</evidence>
<reference evidence="3 5" key="3">
    <citation type="submission" date="2020-09" db="EMBL/GenBank/DDBJ databases">
        <title>Complete, closed and curated genome sequences of Photobacterium damselae subsp. piscicida isolates from Australia indicate localised evolution and additional plasmid-borne pathogenicity mechanisms.</title>
        <authorList>
            <person name="Baseggio L."/>
            <person name="Silayeva O."/>
            <person name="Buller N."/>
            <person name="Landos M."/>
            <person name="Engelstaedter J."/>
            <person name="Barnes A.C."/>
        </authorList>
    </citation>
    <scope>NUCLEOTIDE SEQUENCE [LARGE SCALE GENOMIC DNA]</scope>
    <source>
        <strain evidence="3 5">AS-16-0540-1</strain>
    </source>
</reference>
<dbReference type="EMBL" id="CP061855">
    <property type="protein sequence ID" value="QOD58653.1"/>
    <property type="molecule type" value="Genomic_DNA"/>
</dbReference>